<dbReference type="HOGENOM" id="CLU_085957_5_0_0"/>
<dbReference type="Gene3D" id="1.20.120.1200">
    <property type="entry name" value="NADH-ubiquinone/plastoquinone oxidoreductase chain 6, subunit NuoJ"/>
    <property type="match status" value="1"/>
</dbReference>
<name>I0IQ22_LEPFC</name>
<evidence type="ECO:0000256" key="2">
    <source>
        <dbReference type="RuleBase" id="RU004429"/>
    </source>
</evidence>
<comment type="function">
    <text evidence="2">NDH-1 shuttles electrons from NADH, via FMN and iron-sulfur (Fe-S) centers, to quinones in the respiratory chain. Couples the redox reaction to proton translocation (for every two electrons transferred, four hydrogen ions are translocated across the cytoplasmic membrane), and thus conserves the redox energy in a proton gradient.</text>
</comment>
<dbReference type="STRING" id="1162668.LFE_1691"/>
<keyword evidence="2" id="KW-0520">NAD</keyword>
<dbReference type="OrthoDB" id="9814997at2"/>
<dbReference type="Proteomes" id="UP000007382">
    <property type="component" value="Chromosome"/>
</dbReference>
<accession>I0IQ22</accession>
<dbReference type="InterPro" id="IPR042106">
    <property type="entry name" value="Nuo/plastoQ_OxRdtase_6_NuoJ"/>
</dbReference>
<comment type="similarity">
    <text evidence="1 2">Belongs to the complex I subunit 6 family.</text>
</comment>
<comment type="subcellular location">
    <subcellularLocation>
        <location evidence="2">Cell membrane</location>
        <topology evidence="2">Multi-pass membrane protein</topology>
    </subcellularLocation>
</comment>
<evidence type="ECO:0000313" key="3">
    <source>
        <dbReference type="EMBL" id="BAM07371.1"/>
    </source>
</evidence>
<feature type="transmembrane region" description="Helical" evidence="2">
    <location>
        <begin position="53"/>
        <end position="77"/>
    </location>
</feature>
<dbReference type="PATRIC" id="fig|1162668.3.peg.2011"/>
<dbReference type="PANTHER" id="PTHR33269:SF17">
    <property type="entry name" value="NADH-UBIQUINONE OXIDOREDUCTASE CHAIN 6"/>
    <property type="match status" value="1"/>
</dbReference>
<keyword evidence="2" id="KW-1133">Transmembrane helix</keyword>
<dbReference type="EMBL" id="AP012342">
    <property type="protein sequence ID" value="BAM07371.1"/>
    <property type="molecule type" value="Genomic_DNA"/>
</dbReference>
<dbReference type="RefSeq" id="WP_014449856.1">
    <property type="nucleotide sequence ID" value="NC_017094.1"/>
</dbReference>
<evidence type="ECO:0000256" key="1">
    <source>
        <dbReference type="ARBA" id="ARBA00005698"/>
    </source>
</evidence>
<dbReference type="EC" id="7.1.1.-" evidence="2"/>
<dbReference type="AlphaFoldDB" id="I0IQ22"/>
<keyword evidence="2" id="KW-0874">Quinone</keyword>
<keyword evidence="4" id="KW-1185">Reference proteome</keyword>
<comment type="catalytic activity">
    <reaction evidence="2">
        <text>a quinone + NADH + 5 H(+)(in) = a quinol + NAD(+) + 4 H(+)(out)</text>
        <dbReference type="Rhea" id="RHEA:57888"/>
        <dbReference type="ChEBI" id="CHEBI:15378"/>
        <dbReference type="ChEBI" id="CHEBI:24646"/>
        <dbReference type="ChEBI" id="CHEBI:57540"/>
        <dbReference type="ChEBI" id="CHEBI:57945"/>
        <dbReference type="ChEBI" id="CHEBI:132124"/>
    </reaction>
</comment>
<reference evidence="4" key="2">
    <citation type="submission" date="2012-03" db="EMBL/GenBank/DDBJ databases">
        <title>The complete genome sequence of the pioneer microbe on fresh volcanic deposit, Leptospirillum ferrooxidans strain C2-3.</title>
        <authorList>
            <person name="Fujimura R."/>
            <person name="Sato Y."/>
            <person name="Nishizawa T."/>
            <person name="Nanba K."/>
            <person name="Oshima K."/>
            <person name="Hattori M."/>
            <person name="Kamijo T."/>
            <person name="Ohta H."/>
        </authorList>
    </citation>
    <scope>NUCLEOTIDE SEQUENCE [LARGE SCALE GENOMIC DNA]</scope>
    <source>
        <strain evidence="4">C2-3</strain>
    </source>
</reference>
<keyword evidence="2" id="KW-1003">Cell membrane</keyword>
<reference evidence="3 4" key="1">
    <citation type="journal article" date="2012" name="J. Bacteriol.">
        <title>Complete Genome Sequence of Leptospirillum ferrooxidans Strain C2-3, Isolated from a Fresh Volcanic Ash Deposit on the Island of Miyake, Japan.</title>
        <authorList>
            <person name="Fujimura R."/>
            <person name="Sato Y."/>
            <person name="Nishizawa T."/>
            <person name="Oshima K."/>
            <person name="Kim S.-W."/>
            <person name="Hattori M."/>
            <person name="Kamijo T."/>
            <person name="Ohta H."/>
        </authorList>
    </citation>
    <scope>NUCLEOTIDE SEQUENCE [LARGE SCALE GENOMIC DNA]</scope>
    <source>
        <strain evidence="3 4">C2-3</strain>
    </source>
</reference>
<protein>
    <recommendedName>
        <fullName evidence="2">NADH-quinone oxidoreductase subunit J</fullName>
        <ecNumber evidence="2">7.1.1.-</ecNumber>
    </recommendedName>
</protein>
<gene>
    <name evidence="3" type="ordered locus">LFE_1691</name>
</gene>
<keyword evidence="2" id="KW-0812">Transmembrane</keyword>
<sequence length="169" mass="18454">MEILSFVYFGGAILLSALMVVIFKNPLYSAMSLLSMFAHVAGLYIILEAEFLAGVQLLVYAGAILVLYIFVVMLLNVQTQGRVLQKQSPIVFGAAVVAAIEVAFLISRTHFYPELPPVPQPGVQPLGNTEMIGMVLYTKYLFPFEIASLVLLIALVGAIVMAKGKLKFR</sequence>
<dbReference type="GO" id="GO:0048038">
    <property type="term" value="F:quinone binding"/>
    <property type="evidence" value="ECO:0007669"/>
    <property type="project" value="UniProtKB-UniRule"/>
</dbReference>
<feature type="transmembrane region" description="Helical" evidence="2">
    <location>
        <begin position="140"/>
        <end position="162"/>
    </location>
</feature>
<dbReference type="PANTHER" id="PTHR33269">
    <property type="entry name" value="NADH-UBIQUINONE OXIDOREDUCTASE CHAIN 6"/>
    <property type="match status" value="1"/>
</dbReference>
<feature type="transmembrane region" description="Helical" evidence="2">
    <location>
        <begin position="6"/>
        <end position="23"/>
    </location>
</feature>
<dbReference type="Pfam" id="PF00499">
    <property type="entry name" value="Oxidored_q3"/>
    <property type="match status" value="1"/>
</dbReference>
<keyword evidence="2" id="KW-0472">Membrane</keyword>
<evidence type="ECO:0000313" key="4">
    <source>
        <dbReference type="Proteomes" id="UP000007382"/>
    </source>
</evidence>
<dbReference type="InterPro" id="IPR001457">
    <property type="entry name" value="NADH_UbQ/plastoQ_OxRdtase_su6"/>
</dbReference>
<dbReference type="eggNOG" id="COG0839">
    <property type="taxonomic scope" value="Bacteria"/>
</dbReference>
<proteinExistence type="inferred from homology"/>
<feature type="transmembrane region" description="Helical" evidence="2">
    <location>
        <begin position="30"/>
        <end position="47"/>
    </location>
</feature>
<dbReference type="KEGG" id="lfc:LFE_1691"/>
<dbReference type="GO" id="GO:0008137">
    <property type="term" value="F:NADH dehydrogenase (ubiquinone) activity"/>
    <property type="evidence" value="ECO:0007669"/>
    <property type="project" value="UniProtKB-UniRule"/>
</dbReference>
<dbReference type="GO" id="GO:0005886">
    <property type="term" value="C:plasma membrane"/>
    <property type="evidence" value="ECO:0007669"/>
    <property type="project" value="UniProtKB-SubCell"/>
</dbReference>
<organism evidence="3 4">
    <name type="scientific">Leptospirillum ferrooxidans (strain C2-3)</name>
    <dbReference type="NCBI Taxonomy" id="1162668"/>
    <lineage>
        <taxon>Bacteria</taxon>
        <taxon>Pseudomonadati</taxon>
        <taxon>Nitrospirota</taxon>
        <taxon>Nitrospiria</taxon>
        <taxon>Nitrospirales</taxon>
        <taxon>Nitrospiraceae</taxon>
        <taxon>Leptospirillum</taxon>
    </lineage>
</organism>
<feature type="transmembrane region" description="Helical" evidence="2">
    <location>
        <begin position="89"/>
        <end position="107"/>
    </location>
</feature>